<dbReference type="RefSeq" id="WP_377359374.1">
    <property type="nucleotide sequence ID" value="NZ_JBHTCM010000010.1"/>
</dbReference>
<reference evidence="4" key="1">
    <citation type="journal article" date="2019" name="Int. J. Syst. Evol. Microbiol.">
        <title>The Global Catalogue of Microorganisms (GCM) 10K type strain sequencing project: providing services to taxonomists for standard genome sequencing and annotation.</title>
        <authorList>
            <consortium name="The Broad Institute Genomics Platform"/>
            <consortium name="The Broad Institute Genome Sequencing Center for Infectious Disease"/>
            <person name="Wu L."/>
            <person name="Ma J."/>
        </authorList>
    </citation>
    <scope>NUCLEOTIDE SEQUENCE [LARGE SCALE GENOMIC DNA]</scope>
    <source>
        <strain evidence="4">CGMCC 1.16275</strain>
    </source>
</reference>
<dbReference type="SUPFAM" id="SSF89447">
    <property type="entry name" value="AbrB/MazE/MraZ-like"/>
    <property type="match status" value="1"/>
</dbReference>
<dbReference type="InterPro" id="IPR037914">
    <property type="entry name" value="SpoVT-AbrB_sf"/>
</dbReference>
<dbReference type="InterPro" id="IPR007159">
    <property type="entry name" value="SpoVT-AbrB_dom"/>
</dbReference>
<feature type="domain" description="SpoVT-AbrB" evidence="2">
    <location>
        <begin position="2"/>
        <end position="47"/>
    </location>
</feature>
<sequence length="73" mass="8265">MAISSRVSIKAQTVLPLAVREHLRIRPGDEIEYDLHEGYAILRPKRRAALADEPFALFTEWAGPADEEDYADL</sequence>
<evidence type="ECO:0000256" key="1">
    <source>
        <dbReference type="PROSITE-ProRule" id="PRU01076"/>
    </source>
</evidence>
<dbReference type="PROSITE" id="PS51740">
    <property type="entry name" value="SPOVT_ABRB"/>
    <property type="match status" value="1"/>
</dbReference>
<organism evidence="3 4">
    <name type="scientific">Rhodocista pekingensis</name>
    <dbReference type="NCBI Taxonomy" id="201185"/>
    <lineage>
        <taxon>Bacteria</taxon>
        <taxon>Pseudomonadati</taxon>
        <taxon>Pseudomonadota</taxon>
        <taxon>Alphaproteobacteria</taxon>
        <taxon>Rhodospirillales</taxon>
        <taxon>Azospirillaceae</taxon>
        <taxon>Rhodocista</taxon>
    </lineage>
</organism>
<keyword evidence="4" id="KW-1185">Reference proteome</keyword>
<evidence type="ECO:0000313" key="4">
    <source>
        <dbReference type="Proteomes" id="UP001596456"/>
    </source>
</evidence>
<proteinExistence type="predicted"/>
<dbReference type="EMBL" id="JBHTCM010000010">
    <property type="protein sequence ID" value="MFC7333955.1"/>
    <property type="molecule type" value="Genomic_DNA"/>
</dbReference>
<keyword evidence="1 3" id="KW-0238">DNA-binding</keyword>
<dbReference type="SMART" id="SM00966">
    <property type="entry name" value="SpoVT_AbrB"/>
    <property type="match status" value="1"/>
</dbReference>
<evidence type="ECO:0000313" key="3">
    <source>
        <dbReference type="EMBL" id="MFC7333955.1"/>
    </source>
</evidence>
<protein>
    <submittedName>
        <fullName evidence="3">AbrB/MazE/SpoVT family DNA-binding domain-containing protein</fullName>
    </submittedName>
</protein>
<dbReference type="Pfam" id="PF04014">
    <property type="entry name" value="MazE_antitoxin"/>
    <property type="match status" value="1"/>
</dbReference>
<comment type="caution">
    <text evidence="3">The sequence shown here is derived from an EMBL/GenBank/DDBJ whole genome shotgun (WGS) entry which is preliminary data.</text>
</comment>
<evidence type="ECO:0000259" key="2">
    <source>
        <dbReference type="PROSITE" id="PS51740"/>
    </source>
</evidence>
<name>A0ABW2KX21_9PROT</name>
<dbReference type="Gene3D" id="2.10.260.10">
    <property type="match status" value="1"/>
</dbReference>
<accession>A0ABW2KX21</accession>
<gene>
    <name evidence="3" type="ORF">ACFQPS_12345</name>
</gene>
<dbReference type="Proteomes" id="UP001596456">
    <property type="component" value="Unassembled WGS sequence"/>
</dbReference>
<dbReference type="GO" id="GO:0003677">
    <property type="term" value="F:DNA binding"/>
    <property type="evidence" value="ECO:0007669"/>
    <property type="project" value="UniProtKB-KW"/>
</dbReference>